<evidence type="ECO:0000313" key="3">
    <source>
        <dbReference type="Proteomes" id="UP000199628"/>
    </source>
</evidence>
<feature type="chain" id="PRO_5011437739" description="Pyridoxamine 5'-phosphate oxidase" evidence="1">
    <location>
        <begin position="24"/>
        <end position="159"/>
    </location>
</feature>
<keyword evidence="3" id="KW-1185">Reference proteome</keyword>
<proteinExistence type="predicted"/>
<keyword evidence="1" id="KW-0732">Signal</keyword>
<evidence type="ECO:0008006" key="4">
    <source>
        <dbReference type="Google" id="ProtNLM"/>
    </source>
</evidence>
<organism evidence="2 3">
    <name type="scientific">Ruegeria marina</name>
    <dbReference type="NCBI Taxonomy" id="639004"/>
    <lineage>
        <taxon>Bacteria</taxon>
        <taxon>Pseudomonadati</taxon>
        <taxon>Pseudomonadota</taxon>
        <taxon>Alphaproteobacteria</taxon>
        <taxon>Rhodobacterales</taxon>
        <taxon>Roseobacteraceae</taxon>
        <taxon>Ruegeria</taxon>
    </lineage>
</organism>
<gene>
    <name evidence="2" type="ORF">SAMN04488239_108183</name>
</gene>
<dbReference type="AlphaFoldDB" id="A0A1G6VWL7"/>
<evidence type="ECO:0000313" key="2">
    <source>
        <dbReference type="EMBL" id="SDD58090.1"/>
    </source>
</evidence>
<sequence>MAKPILAPALVALAQSGCGIAIASCGSDGAPVLGLGVACRLRPGGVFRFLVDRCVNAEVIEALASGGPVAVTLTVTRDHTSFQIKASKAHTGPRCNDDLPEVDRQQALFRDGLSELGYSEAQGVGYSVYETANLVAVEFAPEQVFSQTPGPGAGQEITK</sequence>
<evidence type="ECO:0000256" key="1">
    <source>
        <dbReference type="SAM" id="SignalP"/>
    </source>
</evidence>
<dbReference type="PROSITE" id="PS51257">
    <property type="entry name" value="PROKAR_LIPOPROTEIN"/>
    <property type="match status" value="1"/>
</dbReference>
<dbReference type="EMBL" id="FMZV01000008">
    <property type="protein sequence ID" value="SDD58090.1"/>
    <property type="molecule type" value="Genomic_DNA"/>
</dbReference>
<dbReference type="Proteomes" id="UP000199628">
    <property type="component" value="Unassembled WGS sequence"/>
</dbReference>
<feature type="signal peptide" evidence="1">
    <location>
        <begin position="1"/>
        <end position="23"/>
    </location>
</feature>
<dbReference type="STRING" id="639004.SAMN04488239_108183"/>
<accession>A0A1G6VWL7</accession>
<reference evidence="3" key="1">
    <citation type="submission" date="2016-10" db="EMBL/GenBank/DDBJ databases">
        <authorList>
            <person name="Varghese N."/>
            <person name="Submissions S."/>
        </authorList>
    </citation>
    <scope>NUCLEOTIDE SEQUENCE [LARGE SCALE GENOMIC DNA]</scope>
    <source>
        <strain evidence="3">CGMCC 1.9108</strain>
    </source>
</reference>
<protein>
    <recommendedName>
        <fullName evidence="4">Pyridoxamine 5'-phosphate oxidase</fullName>
    </recommendedName>
</protein>
<name>A0A1G6VWL7_9RHOB</name>